<keyword evidence="2" id="KW-0472">Membrane</keyword>
<accession>A0A1I6C4R9</accession>
<feature type="transmembrane region" description="Helical" evidence="2">
    <location>
        <begin position="25"/>
        <end position="43"/>
    </location>
</feature>
<dbReference type="RefSeq" id="WP_143084204.1">
    <property type="nucleotide sequence ID" value="NZ_FOYD01000013.1"/>
</dbReference>
<sequence length="241" mass="26995">MAADRQETAEQDPGAAGPRRTRARWMLVAALPLAVWLGWFAAMNSSAMQDYQRLRDERSAIQSELEETRLRHQQLEVDLMVARQSVADGQAVIADLEQQLFRLQQDLAQYQGALAPSAAAPGLRIQAFELQRTDVPGVFRCKVMVSRVGNESDTVEARLRLTVLGQQGDGRAEYGLPELTGGRVQYLPLNFRYFQVVPDTEGVELMLPLGFEPKTVQLKVENEGKLLLEQTVEWTDMGVRP</sequence>
<evidence type="ECO:0000313" key="3">
    <source>
        <dbReference type="EMBL" id="SFQ88181.1"/>
    </source>
</evidence>
<dbReference type="Proteomes" id="UP000242815">
    <property type="component" value="Unassembled WGS sequence"/>
</dbReference>
<dbReference type="AlphaFoldDB" id="A0A1I6C4R9"/>
<organism evidence="3 4">
    <name type="scientific">Halopseudomonas formosensis</name>
    <dbReference type="NCBI Taxonomy" id="1002526"/>
    <lineage>
        <taxon>Bacteria</taxon>
        <taxon>Pseudomonadati</taxon>
        <taxon>Pseudomonadota</taxon>
        <taxon>Gammaproteobacteria</taxon>
        <taxon>Pseudomonadales</taxon>
        <taxon>Pseudomonadaceae</taxon>
        <taxon>Halopseudomonas</taxon>
    </lineage>
</organism>
<keyword evidence="2" id="KW-0812">Transmembrane</keyword>
<gene>
    <name evidence="3" type="ORF">SAMN05216578_1135</name>
</gene>
<dbReference type="EMBL" id="FOYD01000013">
    <property type="protein sequence ID" value="SFQ88181.1"/>
    <property type="molecule type" value="Genomic_DNA"/>
</dbReference>
<dbReference type="Pfam" id="PF20567">
    <property type="entry name" value="DUF6776"/>
    <property type="match status" value="1"/>
</dbReference>
<feature type="coiled-coil region" evidence="1">
    <location>
        <begin position="44"/>
        <end position="113"/>
    </location>
</feature>
<dbReference type="InterPro" id="IPR046703">
    <property type="entry name" value="DUF6776"/>
</dbReference>
<evidence type="ECO:0000256" key="1">
    <source>
        <dbReference type="SAM" id="Coils"/>
    </source>
</evidence>
<protein>
    <submittedName>
        <fullName evidence="3">Uncharacterized protein</fullName>
    </submittedName>
</protein>
<evidence type="ECO:0000256" key="2">
    <source>
        <dbReference type="SAM" id="Phobius"/>
    </source>
</evidence>
<keyword evidence="1" id="KW-0175">Coiled coil</keyword>
<keyword evidence="2" id="KW-1133">Transmembrane helix</keyword>
<dbReference type="OrthoDB" id="7056878at2"/>
<name>A0A1I6C4R9_9GAMM</name>
<reference evidence="3 4" key="1">
    <citation type="submission" date="2016-10" db="EMBL/GenBank/DDBJ databases">
        <authorList>
            <person name="de Groot N.N."/>
        </authorList>
    </citation>
    <scope>NUCLEOTIDE SEQUENCE [LARGE SCALE GENOMIC DNA]</scope>
    <source>
        <strain evidence="3 4">JCM 18415</strain>
    </source>
</reference>
<dbReference type="STRING" id="1002526.SAMN05216578_1135"/>
<evidence type="ECO:0000313" key="4">
    <source>
        <dbReference type="Proteomes" id="UP000242815"/>
    </source>
</evidence>
<proteinExistence type="predicted"/>